<evidence type="ECO:0000256" key="10">
    <source>
        <dbReference type="ARBA" id="ARBA00022786"/>
    </source>
</evidence>
<evidence type="ECO:0000256" key="8">
    <source>
        <dbReference type="ARBA" id="ARBA00022729"/>
    </source>
</evidence>
<dbReference type="AlphaFoldDB" id="A0A5D2GZM8"/>
<dbReference type="PANTHER" id="PTHR46279">
    <property type="entry name" value="RING/U-BOX SUPERFAMILY PROTEIN"/>
    <property type="match status" value="1"/>
</dbReference>
<comment type="catalytic activity">
    <reaction evidence="1">
        <text>S-ubiquitinyl-[E2 ubiquitin-conjugating enzyme]-L-cysteine + [acceptor protein]-L-lysine = [E2 ubiquitin-conjugating enzyme]-L-cysteine + N(6)-ubiquitinyl-[acceptor protein]-L-lysine.</text>
        <dbReference type="EC" id="2.3.2.27"/>
    </reaction>
</comment>
<keyword evidence="10" id="KW-0833">Ubl conjugation pathway</keyword>
<evidence type="ECO:0000256" key="3">
    <source>
        <dbReference type="ARBA" id="ARBA00004906"/>
    </source>
</evidence>
<evidence type="ECO:0000256" key="7">
    <source>
        <dbReference type="ARBA" id="ARBA00022723"/>
    </source>
</evidence>
<comment type="pathway">
    <text evidence="3">Protein modification; protein ubiquitination.</text>
</comment>
<evidence type="ECO:0000256" key="6">
    <source>
        <dbReference type="ARBA" id="ARBA00022692"/>
    </source>
</evidence>
<name>A0A5D2GZM8_GOSDA</name>
<feature type="domain" description="Wall-associated receptor kinase galacturonan-binding" evidence="18">
    <location>
        <begin position="24"/>
        <end position="83"/>
    </location>
</feature>
<proteinExistence type="inferred from homology"/>
<dbReference type="Pfam" id="PF13947">
    <property type="entry name" value="GUB_WAK_bind"/>
    <property type="match status" value="1"/>
</dbReference>
<comment type="subcellular location">
    <subcellularLocation>
        <location evidence="2">Membrane</location>
        <topology evidence="2">Single-pass membrane protein</topology>
    </subcellularLocation>
</comment>
<evidence type="ECO:0000313" key="19">
    <source>
        <dbReference type="EMBL" id="TYH23434.1"/>
    </source>
</evidence>
<keyword evidence="20" id="KW-1185">Reference proteome</keyword>
<feature type="region of interest" description="Disordered" evidence="15">
    <location>
        <begin position="290"/>
        <end position="373"/>
    </location>
</feature>
<dbReference type="GO" id="GO:0008270">
    <property type="term" value="F:zinc ion binding"/>
    <property type="evidence" value="ECO:0007669"/>
    <property type="project" value="UniProtKB-KW"/>
</dbReference>
<accession>A0A5D2GZM8</accession>
<organism evidence="19 20">
    <name type="scientific">Gossypium darwinii</name>
    <name type="common">Darwin's cotton</name>
    <name type="synonym">Gossypium barbadense var. darwinii</name>
    <dbReference type="NCBI Taxonomy" id="34276"/>
    <lineage>
        <taxon>Eukaryota</taxon>
        <taxon>Viridiplantae</taxon>
        <taxon>Streptophyta</taxon>
        <taxon>Embryophyta</taxon>
        <taxon>Tracheophyta</taxon>
        <taxon>Spermatophyta</taxon>
        <taxon>Magnoliopsida</taxon>
        <taxon>eudicotyledons</taxon>
        <taxon>Gunneridae</taxon>
        <taxon>Pentapetalae</taxon>
        <taxon>rosids</taxon>
        <taxon>malvids</taxon>
        <taxon>Malvales</taxon>
        <taxon>Malvaceae</taxon>
        <taxon>Malvoideae</taxon>
        <taxon>Gossypium</taxon>
    </lineage>
</organism>
<keyword evidence="8 17" id="KW-0732">Signal</keyword>
<evidence type="ECO:0000256" key="11">
    <source>
        <dbReference type="ARBA" id="ARBA00022833"/>
    </source>
</evidence>
<evidence type="ECO:0000256" key="17">
    <source>
        <dbReference type="SAM" id="SignalP"/>
    </source>
</evidence>
<keyword evidence="13 16" id="KW-0472">Membrane</keyword>
<protein>
    <recommendedName>
        <fullName evidence="4">RING-type E3 ubiquitin transferase</fullName>
        <ecNumber evidence="4">2.3.2.27</ecNumber>
    </recommendedName>
</protein>
<keyword evidence="7" id="KW-0479">Metal-binding</keyword>
<evidence type="ECO:0000256" key="5">
    <source>
        <dbReference type="ARBA" id="ARBA00022679"/>
    </source>
</evidence>
<dbReference type="PANTHER" id="PTHR46279:SF12">
    <property type="entry name" value="RING-TYPE E3 UBIQUITIN TRANSFERASE"/>
    <property type="match status" value="1"/>
</dbReference>
<dbReference type="Pfam" id="PF05553">
    <property type="entry name" value="DUF761"/>
    <property type="match status" value="1"/>
</dbReference>
<evidence type="ECO:0000256" key="14">
    <source>
        <dbReference type="ARBA" id="ARBA00024209"/>
    </source>
</evidence>
<evidence type="ECO:0000256" key="13">
    <source>
        <dbReference type="ARBA" id="ARBA00023136"/>
    </source>
</evidence>
<sequence>MNTPFIFIFIFFFILFLSYTEATKCRSKGLNIKSPFTLSPHHNNDPNFNLYCQNTNTTMIHFPFYGNLVVKSISYNTRKLDLIDPKSCVHEVFLNLNLSLTPFRYYYVVKNYTYLNCSVPINGNSIPCLSGYGHHVYTVKPSVNVPDSCRAIKTVEIPFGYSSYLSDNSFGLGLTWELPKRDDEDGDDGFEEERTWVHLTTKKVPMIAGLVVLAAVAMVMKMKILYTKKMLVSNEDMENQFSEDLLAQQHKIPQALGSLKSSRVMEVDNGENNVVLPSLIPWRSRDGDIVKNKTSYRSPSPPPPPPPLLKQRDYVDGEIEHGMETSDDDNDGTESEDEDEIVGKTCIVSSTNNGENNEEAVGPSNGIDGGSDVDKKADEFIAKVREQIRLQRIDSIKRSSGQIKRNSTR</sequence>
<reference evidence="19 20" key="1">
    <citation type="submission" date="2019-06" db="EMBL/GenBank/DDBJ databases">
        <title>WGS assembly of Gossypium darwinii.</title>
        <authorList>
            <person name="Chen Z.J."/>
            <person name="Sreedasyam A."/>
            <person name="Ando A."/>
            <person name="Song Q."/>
            <person name="De L."/>
            <person name="Hulse-Kemp A."/>
            <person name="Ding M."/>
            <person name="Ye W."/>
            <person name="Kirkbride R."/>
            <person name="Jenkins J."/>
            <person name="Plott C."/>
            <person name="Lovell J."/>
            <person name="Lin Y.-M."/>
            <person name="Vaughn R."/>
            <person name="Liu B."/>
            <person name="Li W."/>
            <person name="Simpson S."/>
            <person name="Scheffler B."/>
            <person name="Saski C."/>
            <person name="Grover C."/>
            <person name="Hu G."/>
            <person name="Conover J."/>
            <person name="Carlson J."/>
            <person name="Shu S."/>
            <person name="Boston L."/>
            <person name="Williams M."/>
            <person name="Peterson D."/>
            <person name="Mcgee K."/>
            <person name="Jones D."/>
            <person name="Wendel J."/>
            <person name="Stelly D."/>
            <person name="Grimwood J."/>
            <person name="Schmutz J."/>
        </authorList>
    </citation>
    <scope>NUCLEOTIDE SEQUENCE [LARGE SCALE GENOMIC DNA]</scope>
    <source>
        <strain evidence="19">1808015.09</strain>
    </source>
</reference>
<evidence type="ECO:0000313" key="20">
    <source>
        <dbReference type="Proteomes" id="UP000323506"/>
    </source>
</evidence>
<comment type="similarity">
    <text evidence="14">Belongs to the RING-type zinc finger family. ATL subfamily.</text>
</comment>
<evidence type="ECO:0000256" key="2">
    <source>
        <dbReference type="ARBA" id="ARBA00004167"/>
    </source>
</evidence>
<feature type="chain" id="PRO_5023033152" description="RING-type E3 ubiquitin transferase" evidence="17">
    <location>
        <begin position="23"/>
        <end position="409"/>
    </location>
</feature>
<evidence type="ECO:0000256" key="1">
    <source>
        <dbReference type="ARBA" id="ARBA00000900"/>
    </source>
</evidence>
<evidence type="ECO:0000256" key="4">
    <source>
        <dbReference type="ARBA" id="ARBA00012483"/>
    </source>
</evidence>
<gene>
    <name evidence="19" type="ORF">ES288_A03G013800v1</name>
</gene>
<feature type="signal peptide" evidence="17">
    <location>
        <begin position="1"/>
        <end position="22"/>
    </location>
</feature>
<dbReference type="InterPro" id="IPR025287">
    <property type="entry name" value="WAK_GUB"/>
</dbReference>
<evidence type="ECO:0000256" key="12">
    <source>
        <dbReference type="ARBA" id="ARBA00022989"/>
    </source>
</evidence>
<feature type="transmembrane region" description="Helical" evidence="16">
    <location>
        <begin position="204"/>
        <end position="220"/>
    </location>
</feature>
<keyword evidence="5" id="KW-0808">Transferase</keyword>
<keyword evidence="11" id="KW-0862">Zinc</keyword>
<dbReference type="GO" id="GO:0030247">
    <property type="term" value="F:polysaccharide binding"/>
    <property type="evidence" value="ECO:0007669"/>
    <property type="project" value="InterPro"/>
</dbReference>
<dbReference type="EMBL" id="CM017690">
    <property type="protein sequence ID" value="TYH23434.1"/>
    <property type="molecule type" value="Genomic_DNA"/>
</dbReference>
<feature type="compositionally biased region" description="Acidic residues" evidence="15">
    <location>
        <begin position="325"/>
        <end position="340"/>
    </location>
</feature>
<dbReference type="GO" id="GO:0016020">
    <property type="term" value="C:membrane"/>
    <property type="evidence" value="ECO:0007669"/>
    <property type="project" value="UniProtKB-SubCell"/>
</dbReference>
<dbReference type="Proteomes" id="UP000323506">
    <property type="component" value="Chromosome A03"/>
</dbReference>
<dbReference type="InterPro" id="IPR046948">
    <property type="entry name" value="ATL20-22-like"/>
</dbReference>
<keyword evidence="12 16" id="KW-1133">Transmembrane helix</keyword>
<evidence type="ECO:0000256" key="16">
    <source>
        <dbReference type="SAM" id="Phobius"/>
    </source>
</evidence>
<keyword evidence="9" id="KW-0863">Zinc-finger</keyword>
<feature type="compositionally biased region" description="Pro residues" evidence="15">
    <location>
        <begin position="299"/>
        <end position="308"/>
    </location>
</feature>
<keyword evidence="6 16" id="KW-0812">Transmembrane</keyword>
<evidence type="ECO:0000259" key="18">
    <source>
        <dbReference type="Pfam" id="PF13947"/>
    </source>
</evidence>
<evidence type="ECO:0000256" key="15">
    <source>
        <dbReference type="SAM" id="MobiDB-lite"/>
    </source>
</evidence>
<dbReference type="GO" id="GO:0061630">
    <property type="term" value="F:ubiquitin protein ligase activity"/>
    <property type="evidence" value="ECO:0007669"/>
    <property type="project" value="UniProtKB-EC"/>
</dbReference>
<feature type="compositionally biased region" description="Basic and acidic residues" evidence="15">
    <location>
        <begin position="310"/>
        <end position="324"/>
    </location>
</feature>
<evidence type="ECO:0000256" key="9">
    <source>
        <dbReference type="ARBA" id="ARBA00022771"/>
    </source>
</evidence>
<dbReference type="InterPro" id="IPR008480">
    <property type="entry name" value="DUF761_pln"/>
</dbReference>
<dbReference type="EC" id="2.3.2.27" evidence="4"/>